<reference evidence="1 2" key="1">
    <citation type="submission" date="2017-03" db="EMBL/GenBank/DDBJ databases">
        <title>Whole genome sequences of fourteen strains of Bradyrhizobium canariense and one strain of Bradyrhizobium japonicum isolated from Lupinus (Papilionoideae: Genisteae) species in Algeria.</title>
        <authorList>
            <person name="Crovadore J."/>
            <person name="Chekireb D."/>
            <person name="Brachmann A."/>
            <person name="Chablais R."/>
            <person name="Cochard B."/>
            <person name="Lefort F."/>
        </authorList>
    </citation>
    <scope>NUCLEOTIDE SEQUENCE [LARGE SCALE GENOMIC DNA]</scope>
    <source>
        <strain evidence="1 2">UBMAN05</strain>
    </source>
</reference>
<keyword evidence="2" id="KW-1185">Reference proteome</keyword>
<name>A0ABX3X2C2_9BRAD</name>
<sequence>MMLHINKIAKSLDERHSLLAAARRELEAQLEPLGPGATLPVAIRLSAALLDRRCSASIVESLELYEMLVIDPYILGVRIRAVSNLVRAQTRLAAEHQLISAMVEQVLKSGREPSCAGAD</sequence>
<proteinExistence type="predicted"/>
<dbReference type="EMBL" id="NAFK01000162">
    <property type="protein sequence ID" value="OSJ28063.1"/>
    <property type="molecule type" value="Genomic_DNA"/>
</dbReference>
<accession>A0ABX3X2C2</accession>
<gene>
    <name evidence="1" type="ORF">BST63_17990</name>
</gene>
<dbReference type="Proteomes" id="UP000193884">
    <property type="component" value="Unassembled WGS sequence"/>
</dbReference>
<evidence type="ECO:0000313" key="2">
    <source>
        <dbReference type="Proteomes" id="UP000193884"/>
    </source>
</evidence>
<evidence type="ECO:0000313" key="1">
    <source>
        <dbReference type="EMBL" id="OSJ28063.1"/>
    </source>
</evidence>
<comment type="caution">
    <text evidence="1">The sequence shown here is derived from an EMBL/GenBank/DDBJ whole genome shotgun (WGS) entry which is preliminary data.</text>
</comment>
<organism evidence="1 2">
    <name type="scientific">Bradyrhizobium canariense</name>
    <dbReference type="NCBI Taxonomy" id="255045"/>
    <lineage>
        <taxon>Bacteria</taxon>
        <taxon>Pseudomonadati</taxon>
        <taxon>Pseudomonadota</taxon>
        <taxon>Alphaproteobacteria</taxon>
        <taxon>Hyphomicrobiales</taxon>
        <taxon>Nitrobacteraceae</taxon>
        <taxon>Bradyrhizobium</taxon>
    </lineage>
</organism>
<protein>
    <submittedName>
        <fullName evidence="1">Uncharacterized protein</fullName>
    </submittedName>
</protein>